<organism evidence="2 3">
    <name type="scientific">Pendulispora brunnea</name>
    <dbReference type="NCBI Taxonomy" id="2905690"/>
    <lineage>
        <taxon>Bacteria</taxon>
        <taxon>Pseudomonadati</taxon>
        <taxon>Myxococcota</taxon>
        <taxon>Myxococcia</taxon>
        <taxon>Myxococcales</taxon>
        <taxon>Sorangiineae</taxon>
        <taxon>Pendulisporaceae</taxon>
        <taxon>Pendulispora</taxon>
    </lineage>
</organism>
<sequence length="249" mass="26237">MNSFEGKVVLITGANSGIGEAAAQAFQQAGANVFGIVRRQDALEAARARHPKIHWLLADVSKSGEIKAAVEAVVREAGRLDAVVNNAAVFYPTPIEKSAEDLVRRQFEANVYGPTYVVQAALPALKKHRGTVLNISSAAGHMPAPNAAHYAATKAALESLTRSWALELAPEGVRVNAIAPGPTETPVFEKAGLPADAVPGLKDTFKKMVPLGRMAAVDEVAHWIVAMADPSVTWLTGQVLSVDGGMSLM</sequence>
<reference evidence="2 3" key="1">
    <citation type="submission" date="2021-12" db="EMBL/GenBank/DDBJ databases">
        <title>Discovery of the Pendulisporaceae a myxobacterial family with distinct sporulation behavior and unique specialized metabolism.</title>
        <authorList>
            <person name="Garcia R."/>
            <person name="Popoff A."/>
            <person name="Bader C.D."/>
            <person name="Loehr J."/>
            <person name="Walesch S."/>
            <person name="Walt C."/>
            <person name="Boldt J."/>
            <person name="Bunk B."/>
            <person name="Haeckl F.J.F.P.J."/>
            <person name="Gunesch A.P."/>
            <person name="Birkelbach J."/>
            <person name="Nuebel U."/>
            <person name="Pietschmann T."/>
            <person name="Bach T."/>
            <person name="Mueller R."/>
        </authorList>
    </citation>
    <scope>NUCLEOTIDE SEQUENCE [LARGE SCALE GENOMIC DNA]</scope>
    <source>
        <strain evidence="2 3">MSr12523</strain>
    </source>
</reference>
<dbReference type="PANTHER" id="PTHR43975:SF2">
    <property type="entry name" value="EG:BACR7A4.14 PROTEIN-RELATED"/>
    <property type="match status" value="1"/>
</dbReference>
<dbReference type="Proteomes" id="UP001379533">
    <property type="component" value="Chromosome"/>
</dbReference>
<keyword evidence="3" id="KW-1185">Reference proteome</keyword>
<evidence type="ECO:0000313" key="2">
    <source>
        <dbReference type="EMBL" id="WXA90506.1"/>
    </source>
</evidence>
<name>A0ABZ2JVU5_9BACT</name>
<dbReference type="PROSITE" id="PS00061">
    <property type="entry name" value="ADH_SHORT"/>
    <property type="match status" value="1"/>
</dbReference>
<dbReference type="Pfam" id="PF13561">
    <property type="entry name" value="adh_short_C2"/>
    <property type="match status" value="1"/>
</dbReference>
<dbReference type="EMBL" id="CP089982">
    <property type="protein sequence ID" value="WXA90506.1"/>
    <property type="molecule type" value="Genomic_DNA"/>
</dbReference>
<protein>
    <submittedName>
        <fullName evidence="2">SDR family oxidoreductase</fullName>
    </submittedName>
</protein>
<dbReference type="CDD" id="cd05233">
    <property type="entry name" value="SDR_c"/>
    <property type="match status" value="1"/>
</dbReference>
<accession>A0ABZ2JVU5</accession>
<proteinExistence type="predicted"/>
<dbReference type="InterPro" id="IPR036291">
    <property type="entry name" value="NAD(P)-bd_dom_sf"/>
</dbReference>
<feature type="domain" description="Ketoreductase" evidence="1">
    <location>
        <begin position="7"/>
        <end position="181"/>
    </location>
</feature>
<dbReference type="PANTHER" id="PTHR43975">
    <property type="entry name" value="ZGC:101858"/>
    <property type="match status" value="1"/>
</dbReference>
<dbReference type="PRINTS" id="PR00081">
    <property type="entry name" value="GDHRDH"/>
</dbReference>
<dbReference type="InterPro" id="IPR002347">
    <property type="entry name" value="SDR_fam"/>
</dbReference>
<evidence type="ECO:0000313" key="3">
    <source>
        <dbReference type="Proteomes" id="UP001379533"/>
    </source>
</evidence>
<dbReference type="InterPro" id="IPR057326">
    <property type="entry name" value="KR_dom"/>
</dbReference>
<dbReference type="PRINTS" id="PR00080">
    <property type="entry name" value="SDRFAMILY"/>
</dbReference>
<dbReference type="RefSeq" id="WP_394841119.1">
    <property type="nucleotide sequence ID" value="NZ_CP089982.1"/>
</dbReference>
<dbReference type="InterPro" id="IPR020904">
    <property type="entry name" value="Sc_DH/Rdtase_CS"/>
</dbReference>
<dbReference type="SUPFAM" id="SSF51735">
    <property type="entry name" value="NAD(P)-binding Rossmann-fold domains"/>
    <property type="match status" value="1"/>
</dbReference>
<gene>
    <name evidence="2" type="ORF">LZC95_29120</name>
</gene>
<dbReference type="SMART" id="SM00822">
    <property type="entry name" value="PKS_KR"/>
    <property type="match status" value="1"/>
</dbReference>
<evidence type="ECO:0000259" key="1">
    <source>
        <dbReference type="SMART" id="SM00822"/>
    </source>
</evidence>
<dbReference type="Gene3D" id="3.40.50.720">
    <property type="entry name" value="NAD(P)-binding Rossmann-like Domain"/>
    <property type="match status" value="1"/>
</dbReference>